<proteinExistence type="predicted"/>
<organism evidence="1 2">
    <name type="scientific">Microbacterium suwonense</name>
    <dbReference type="NCBI Taxonomy" id="683047"/>
    <lineage>
        <taxon>Bacteria</taxon>
        <taxon>Bacillati</taxon>
        <taxon>Actinomycetota</taxon>
        <taxon>Actinomycetes</taxon>
        <taxon>Micrococcales</taxon>
        <taxon>Microbacteriaceae</taxon>
        <taxon>Microbacterium</taxon>
    </lineage>
</organism>
<keyword evidence="2" id="KW-1185">Reference proteome</keyword>
<evidence type="ECO:0000313" key="1">
    <source>
        <dbReference type="EMBL" id="BDZ39226.1"/>
    </source>
</evidence>
<evidence type="ECO:0008006" key="3">
    <source>
        <dbReference type="Google" id="ProtNLM"/>
    </source>
</evidence>
<evidence type="ECO:0000313" key="2">
    <source>
        <dbReference type="Proteomes" id="UP001321543"/>
    </source>
</evidence>
<protein>
    <recommendedName>
        <fullName evidence="3">UDP-glucose/GDP-mannose dehydrogenase C-terminal domain-containing protein</fullName>
    </recommendedName>
</protein>
<gene>
    <name evidence="1" type="ORF">GCM10025863_18400</name>
</gene>
<reference evidence="2" key="1">
    <citation type="journal article" date="2019" name="Int. J. Syst. Evol. Microbiol.">
        <title>The Global Catalogue of Microorganisms (GCM) 10K type strain sequencing project: providing services to taxonomists for standard genome sequencing and annotation.</title>
        <authorList>
            <consortium name="The Broad Institute Genomics Platform"/>
            <consortium name="The Broad Institute Genome Sequencing Center for Infectious Disease"/>
            <person name="Wu L."/>
            <person name="Ma J."/>
        </authorList>
    </citation>
    <scope>NUCLEOTIDE SEQUENCE [LARGE SCALE GENOMIC DNA]</scope>
    <source>
        <strain evidence="2">NBRC 106310</strain>
    </source>
</reference>
<dbReference type="EMBL" id="AP027728">
    <property type="protein sequence ID" value="BDZ39226.1"/>
    <property type="molecule type" value="Genomic_DNA"/>
</dbReference>
<sequence length="73" mass="8072">MRSLVKVADARSAYGVNLVESPENGAYDAIILAVAHREFIALGATKIHAYGREEHILYDLKYGLPVDDSDLRL</sequence>
<dbReference type="Proteomes" id="UP001321543">
    <property type="component" value="Chromosome"/>
</dbReference>
<accession>A0ABN6X759</accession>
<name>A0ABN6X759_9MICO</name>